<dbReference type="Proteomes" id="UP000029736">
    <property type="component" value="Unassembled WGS sequence"/>
</dbReference>
<evidence type="ECO:0000313" key="3">
    <source>
        <dbReference type="Proteomes" id="UP000029736"/>
    </source>
</evidence>
<dbReference type="InterPro" id="IPR027589">
    <property type="entry name" value="Choice_anch_B"/>
</dbReference>
<keyword evidence="1" id="KW-0732">Signal</keyword>
<dbReference type="EMBL" id="JPOS01000083">
    <property type="protein sequence ID" value="KGE85938.1"/>
    <property type="molecule type" value="Genomic_DNA"/>
</dbReference>
<dbReference type="NCBIfam" id="TIGR04312">
    <property type="entry name" value="choice_anch_B"/>
    <property type="match status" value="1"/>
</dbReference>
<dbReference type="Gene3D" id="2.60.40.1120">
    <property type="entry name" value="Carboxypeptidase-like, regulatory domain"/>
    <property type="match status" value="1"/>
</dbReference>
<organism evidence="2 3">
    <name type="scientific">Phaeodactylibacter xiamenensis</name>
    <dbReference type="NCBI Taxonomy" id="1524460"/>
    <lineage>
        <taxon>Bacteria</taxon>
        <taxon>Pseudomonadati</taxon>
        <taxon>Bacteroidota</taxon>
        <taxon>Saprospiria</taxon>
        <taxon>Saprospirales</taxon>
        <taxon>Haliscomenobacteraceae</taxon>
        <taxon>Phaeodactylibacter</taxon>
    </lineage>
</organism>
<protein>
    <recommendedName>
        <fullName evidence="4">Secretion system C-terminal sorting domain-containing protein</fullName>
    </recommendedName>
</protein>
<dbReference type="RefSeq" id="WP_044226964.1">
    <property type="nucleotide sequence ID" value="NZ_JBKAGJ010000022.1"/>
</dbReference>
<reference evidence="2 3" key="1">
    <citation type="journal article" date="2014" name="Int. J. Syst. Evol. Microbiol.">
        <title>Phaeodactylibacter xiamenensis gen. nov., sp. nov., a member of the family Saprospiraceae isolated from the marine alga Phaeodactylum tricornutum.</title>
        <authorList>
            <person name="Chen Z.Jr."/>
            <person name="Lei X."/>
            <person name="Lai Q."/>
            <person name="Li Y."/>
            <person name="Zhang B."/>
            <person name="Zhang J."/>
            <person name="Zhang H."/>
            <person name="Yang L."/>
            <person name="Zheng W."/>
            <person name="Tian Y."/>
            <person name="Yu Z."/>
            <person name="Xu H.Jr."/>
            <person name="Zheng T."/>
        </authorList>
    </citation>
    <scope>NUCLEOTIDE SEQUENCE [LARGE SCALE GENOMIC DNA]</scope>
    <source>
        <strain evidence="2 3">KD52</strain>
    </source>
</reference>
<dbReference type="OrthoDB" id="9815940at2"/>
<dbReference type="Pfam" id="PF13620">
    <property type="entry name" value="CarboxypepD_reg"/>
    <property type="match status" value="1"/>
</dbReference>
<dbReference type="Pfam" id="PF08309">
    <property type="entry name" value="LVIVD"/>
    <property type="match status" value="4"/>
</dbReference>
<dbReference type="PANTHER" id="PTHR38787">
    <property type="entry name" value="REGULATORY P DOMAIN-CONTAINING PROTEIN"/>
    <property type="match status" value="1"/>
</dbReference>
<sequence>MRLLTFASLLLLSIFAGAQDALNVSLFGQYNPGDGRASGSWSYVGADGTEYALLGAQTGTAVVEIGTNGSLTERAFIPGPPSNWREITVVSDHAYVVTEGGANPHPGMQVIDLSGLPQNASLVTTYNSQFNRGHIIQKDIFQEQPYVFVCGTTTTSGVHIIDVSDPVNPQQVGLYQPGYYIHDCHVRGDILFAAAFFEGTMDVLDISDPANPVLLNRMSYPGGNTHSMTTTLDMNYLFLCDEQDGLVARMYDISDLTEPVQVATYTANIQSLVHNPYIRGDFMFITHNTEGLRVLDIADPEVPVEVGYFDTYPGQSGGFSGLWSACPYLPSGKIIGGNREDGLYVWEFNNTQANRYYGQVIDSLTGAPIVNAVITAPELPGFALTTDFDGAFASGTLSSSITLQVTRSGYVTKTLEVDIEPGTGTEFTVALSPISTATQNERQKYQVRTYPVPATQQLTIDLPDLPKGATAALLSTEGKVLKSWPALPKNQLRVERSSIPAGQYLFVVYASQGAILTTAPVVFR</sequence>
<dbReference type="AlphaFoldDB" id="A0A098S2C8"/>
<dbReference type="PANTHER" id="PTHR38787:SF3">
    <property type="entry name" value="REGULATORY P DOMAIN-CONTAINING PROTEIN"/>
    <property type="match status" value="1"/>
</dbReference>
<dbReference type="GO" id="GO:0005576">
    <property type="term" value="C:extracellular region"/>
    <property type="evidence" value="ECO:0007669"/>
    <property type="project" value="TreeGrafter"/>
</dbReference>
<dbReference type="SUPFAM" id="SSF49464">
    <property type="entry name" value="Carboxypeptidase regulatory domain-like"/>
    <property type="match status" value="1"/>
</dbReference>
<evidence type="ECO:0000313" key="2">
    <source>
        <dbReference type="EMBL" id="KGE85938.1"/>
    </source>
</evidence>
<keyword evidence="3" id="KW-1185">Reference proteome</keyword>
<evidence type="ECO:0000256" key="1">
    <source>
        <dbReference type="SAM" id="SignalP"/>
    </source>
</evidence>
<dbReference type="SUPFAM" id="SSF101908">
    <property type="entry name" value="Putative isomerase YbhE"/>
    <property type="match status" value="1"/>
</dbReference>
<accession>A0A098S2C8</accession>
<evidence type="ECO:0008006" key="4">
    <source>
        <dbReference type="Google" id="ProtNLM"/>
    </source>
</evidence>
<feature type="chain" id="PRO_5001939774" description="Secretion system C-terminal sorting domain-containing protein" evidence="1">
    <location>
        <begin position="19"/>
        <end position="524"/>
    </location>
</feature>
<gene>
    <name evidence="2" type="ORF">IX84_25380</name>
</gene>
<feature type="signal peptide" evidence="1">
    <location>
        <begin position="1"/>
        <end position="18"/>
    </location>
</feature>
<comment type="caution">
    <text evidence="2">The sequence shown here is derived from an EMBL/GenBank/DDBJ whole genome shotgun (WGS) entry which is preliminary data.</text>
</comment>
<name>A0A098S2C8_9BACT</name>
<dbReference type="STRING" id="1524460.IX84_25380"/>
<dbReference type="InterPro" id="IPR013211">
    <property type="entry name" value="LVIVD"/>
</dbReference>
<dbReference type="InterPro" id="IPR008969">
    <property type="entry name" value="CarboxyPept-like_regulatory"/>
</dbReference>
<proteinExistence type="predicted"/>